<dbReference type="EMBL" id="JAUIQD010000008">
    <property type="protein sequence ID" value="KAK3341193.1"/>
    <property type="molecule type" value="Genomic_DNA"/>
</dbReference>
<gene>
    <name evidence="6" type="ORF">B0T25DRAFT_333992</name>
</gene>
<keyword evidence="4" id="KW-0813">Transport</keyword>
<dbReference type="Proteomes" id="UP001275084">
    <property type="component" value="Unassembled WGS sequence"/>
</dbReference>
<proteinExistence type="inferred from homology"/>
<dbReference type="PANTHER" id="PTHR12483:SF115">
    <property type="entry name" value="COPPER TRANSPORT PROTEIN"/>
    <property type="match status" value="1"/>
</dbReference>
<evidence type="ECO:0000256" key="2">
    <source>
        <dbReference type="ARBA" id="ARBA00022989"/>
    </source>
</evidence>
<evidence type="ECO:0000256" key="4">
    <source>
        <dbReference type="RuleBase" id="RU367022"/>
    </source>
</evidence>
<dbReference type="PANTHER" id="PTHR12483">
    <property type="entry name" value="SOLUTE CARRIER FAMILY 31 COPPER TRANSPORTERS"/>
    <property type="match status" value="1"/>
</dbReference>
<evidence type="ECO:0000313" key="7">
    <source>
        <dbReference type="Proteomes" id="UP001275084"/>
    </source>
</evidence>
<keyword evidence="7" id="KW-1185">Reference proteome</keyword>
<keyword evidence="4" id="KW-0187">Copper transport</keyword>
<evidence type="ECO:0000256" key="3">
    <source>
        <dbReference type="ARBA" id="ARBA00023136"/>
    </source>
</evidence>
<dbReference type="InterPro" id="IPR007274">
    <property type="entry name" value="Cop_transporter"/>
</dbReference>
<reference evidence="6" key="2">
    <citation type="submission" date="2023-06" db="EMBL/GenBank/DDBJ databases">
        <authorList>
            <consortium name="Lawrence Berkeley National Laboratory"/>
            <person name="Haridas S."/>
            <person name="Hensen N."/>
            <person name="Bonometti L."/>
            <person name="Westerberg I."/>
            <person name="Brannstrom I.O."/>
            <person name="Guillou S."/>
            <person name="Cros-Aarteil S."/>
            <person name="Calhoun S."/>
            <person name="Kuo A."/>
            <person name="Mondo S."/>
            <person name="Pangilinan J."/>
            <person name="Riley R."/>
            <person name="Labutti K."/>
            <person name="Andreopoulos B."/>
            <person name="Lipzen A."/>
            <person name="Chen C."/>
            <person name="Yanf M."/>
            <person name="Daum C."/>
            <person name="Ng V."/>
            <person name="Clum A."/>
            <person name="Steindorff A."/>
            <person name="Ohm R."/>
            <person name="Martin F."/>
            <person name="Silar P."/>
            <person name="Natvig D."/>
            <person name="Lalanne C."/>
            <person name="Gautier V."/>
            <person name="Ament-Velasquez S.L."/>
            <person name="Kruys A."/>
            <person name="Hutchinson M.I."/>
            <person name="Powell A.J."/>
            <person name="Barry K."/>
            <person name="Miller A.N."/>
            <person name="Grigoriev I.V."/>
            <person name="Debuchy R."/>
            <person name="Gladieux P."/>
            <person name="Thoren M.H."/>
            <person name="Johannesson H."/>
        </authorList>
    </citation>
    <scope>NUCLEOTIDE SEQUENCE</scope>
    <source>
        <strain evidence="6">CBS 955.72</strain>
    </source>
</reference>
<dbReference type="AlphaFoldDB" id="A0AAJ0H5X4"/>
<name>A0AAJ0H5X4_9PEZI</name>
<evidence type="ECO:0000313" key="6">
    <source>
        <dbReference type="EMBL" id="KAK3341193.1"/>
    </source>
</evidence>
<comment type="subcellular location">
    <subcellularLocation>
        <location evidence="4">Membrane</location>
        <topology evidence="4">Multi-pass membrane protein</topology>
    </subcellularLocation>
</comment>
<protein>
    <recommendedName>
        <fullName evidence="4">Copper transport protein</fullName>
    </recommendedName>
</protein>
<keyword evidence="4" id="KW-0406">Ion transport</keyword>
<feature type="compositionally biased region" description="Basic and acidic residues" evidence="5">
    <location>
        <begin position="84"/>
        <end position="101"/>
    </location>
</feature>
<feature type="transmembrane region" description="Helical" evidence="4">
    <location>
        <begin position="141"/>
        <end position="158"/>
    </location>
</feature>
<keyword evidence="2 4" id="KW-1133">Transmembrane helix</keyword>
<keyword evidence="4" id="KW-0186">Copper</keyword>
<sequence length="193" mass="21709">MDHDHSHHDHSMHGAASMPGMGEEQMRCSMNMLFTWDYRNVCVVFRQWQITSELSLFFTLLGIVALVAGYEALREGIRRYEAATTKRAESVPRDPPEHADEPDPDPESQSEAGAVAENTPLFLRSGQNRDDITSRAHAIKAVLYGVQNFYAFMIMLIFMTYNGWIMIAVSIGAALGYFIFGKRTTAIKDTACH</sequence>
<dbReference type="GO" id="GO:0005375">
    <property type="term" value="F:copper ion transmembrane transporter activity"/>
    <property type="evidence" value="ECO:0007669"/>
    <property type="project" value="UniProtKB-UniRule"/>
</dbReference>
<accession>A0AAJ0H5X4</accession>
<reference evidence="6" key="1">
    <citation type="journal article" date="2023" name="Mol. Phylogenet. Evol.">
        <title>Genome-scale phylogeny and comparative genomics of the fungal order Sordariales.</title>
        <authorList>
            <person name="Hensen N."/>
            <person name="Bonometti L."/>
            <person name="Westerberg I."/>
            <person name="Brannstrom I.O."/>
            <person name="Guillou S."/>
            <person name="Cros-Aarteil S."/>
            <person name="Calhoun S."/>
            <person name="Haridas S."/>
            <person name="Kuo A."/>
            <person name="Mondo S."/>
            <person name="Pangilinan J."/>
            <person name="Riley R."/>
            <person name="LaButti K."/>
            <person name="Andreopoulos B."/>
            <person name="Lipzen A."/>
            <person name="Chen C."/>
            <person name="Yan M."/>
            <person name="Daum C."/>
            <person name="Ng V."/>
            <person name="Clum A."/>
            <person name="Steindorff A."/>
            <person name="Ohm R.A."/>
            <person name="Martin F."/>
            <person name="Silar P."/>
            <person name="Natvig D.O."/>
            <person name="Lalanne C."/>
            <person name="Gautier V."/>
            <person name="Ament-Velasquez S.L."/>
            <person name="Kruys A."/>
            <person name="Hutchinson M.I."/>
            <person name="Powell A.J."/>
            <person name="Barry K."/>
            <person name="Miller A.N."/>
            <person name="Grigoriev I.V."/>
            <person name="Debuchy R."/>
            <person name="Gladieux P."/>
            <person name="Hiltunen Thoren M."/>
            <person name="Johannesson H."/>
        </authorList>
    </citation>
    <scope>NUCLEOTIDE SEQUENCE</scope>
    <source>
        <strain evidence="6">CBS 955.72</strain>
    </source>
</reference>
<organism evidence="6 7">
    <name type="scientific">Lasiosphaeria hispida</name>
    <dbReference type="NCBI Taxonomy" id="260671"/>
    <lineage>
        <taxon>Eukaryota</taxon>
        <taxon>Fungi</taxon>
        <taxon>Dikarya</taxon>
        <taxon>Ascomycota</taxon>
        <taxon>Pezizomycotina</taxon>
        <taxon>Sordariomycetes</taxon>
        <taxon>Sordariomycetidae</taxon>
        <taxon>Sordariales</taxon>
        <taxon>Lasiosphaeriaceae</taxon>
        <taxon>Lasiosphaeria</taxon>
    </lineage>
</organism>
<feature type="region of interest" description="Disordered" evidence="5">
    <location>
        <begin position="84"/>
        <end position="112"/>
    </location>
</feature>
<feature type="transmembrane region" description="Helical" evidence="4">
    <location>
        <begin position="164"/>
        <end position="180"/>
    </location>
</feature>
<comment type="caution">
    <text evidence="6">The sequence shown here is derived from an EMBL/GenBank/DDBJ whole genome shotgun (WGS) entry which is preliminary data.</text>
</comment>
<keyword evidence="1 4" id="KW-0812">Transmembrane</keyword>
<comment type="similarity">
    <text evidence="4">Belongs to the copper transporter (Ctr) (TC 1.A.56) family. SLC31A subfamily.</text>
</comment>
<evidence type="ECO:0000256" key="5">
    <source>
        <dbReference type="SAM" id="MobiDB-lite"/>
    </source>
</evidence>
<dbReference type="GO" id="GO:0016020">
    <property type="term" value="C:membrane"/>
    <property type="evidence" value="ECO:0007669"/>
    <property type="project" value="UniProtKB-SubCell"/>
</dbReference>
<evidence type="ECO:0000256" key="1">
    <source>
        <dbReference type="ARBA" id="ARBA00022692"/>
    </source>
</evidence>
<dbReference type="Pfam" id="PF04145">
    <property type="entry name" value="Ctr"/>
    <property type="match status" value="1"/>
</dbReference>
<keyword evidence="3 4" id="KW-0472">Membrane</keyword>
<feature type="transmembrane region" description="Helical" evidence="4">
    <location>
        <begin position="54"/>
        <end position="73"/>
    </location>
</feature>